<name>A0A939QDN9_9MICO</name>
<dbReference type="Proteomes" id="UP000668403">
    <property type="component" value="Unassembled WGS sequence"/>
</dbReference>
<protein>
    <submittedName>
        <fullName evidence="4">ABC transporter substrate-binding protein</fullName>
    </submittedName>
</protein>
<dbReference type="InterPro" id="IPR028081">
    <property type="entry name" value="Leu-bd"/>
</dbReference>
<evidence type="ECO:0000313" key="4">
    <source>
        <dbReference type="EMBL" id="MBO2989887.1"/>
    </source>
</evidence>
<dbReference type="RefSeq" id="WP_208238468.1">
    <property type="nucleotide sequence ID" value="NZ_BAAAQU010000002.1"/>
</dbReference>
<reference evidence="4" key="1">
    <citation type="submission" date="2021-03" db="EMBL/GenBank/DDBJ databases">
        <title>Leucobacter chromiisoli sp. nov., isolated from chromium-containing soil of chemical plant.</title>
        <authorList>
            <person name="Xu Z."/>
        </authorList>
    </citation>
    <scope>NUCLEOTIDE SEQUENCE</scope>
    <source>
        <strain evidence="4">K 70/01</strain>
    </source>
</reference>
<accession>A0A939QDN9</accession>
<evidence type="ECO:0000256" key="1">
    <source>
        <dbReference type="ARBA" id="ARBA00010062"/>
    </source>
</evidence>
<gene>
    <name evidence="4" type="ORF">J4H85_07750</name>
</gene>
<dbReference type="EMBL" id="JAGFBF010000005">
    <property type="protein sequence ID" value="MBO2989887.1"/>
    <property type="molecule type" value="Genomic_DNA"/>
</dbReference>
<dbReference type="PANTHER" id="PTHR30483">
    <property type="entry name" value="LEUCINE-SPECIFIC-BINDING PROTEIN"/>
    <property type="match status" value="1"/>
</dbReference>
<dbReference type="PANTHER" id="PTHR30483:SF6">
    <property type="entry name" value="PERIPLASMIC BINDING PROTEIN OF ABC TRANSPORTER FOR NATURAL AMINO ACIDS"/>
    <property type="match status" value="1"/>
</dbReference>
<keyword evidence="2" id="KW-0732">Signal</keyword>
<dbReference type="Gene3D" id="3.40.50.2300">
    <property type="match status" value="2"/>
</dbReference>
<evidence type="ECO:0000313" key="5">
    <source>
        <dbReference type="Proteomes" id="UP000668403"/>
    </source>
</evidence>
<comment type="similarity">
    <text evidence="1">Belongs to the leucine-binding protein family.</text>
</comment>
<proteinExistence type="inferred from homology"/>
<sequence>MHTTTSTRVIACVAAAGWVLSGCSIVDTPEIAGEGTEQSANVLRIATLLPQSGPLAYLAPGPQAATALAVSDINDAGGVLGHDVEVVVNANEGATSEPTVNAEGVDDVLSARPAFVLGAVGSAMTHAAMPRLTDAGVLMGSPSNTGDALTGASDLYFRTAPPDALQGRALGSLIAQDGAESVAILAADDDAAAPFRNALEAVLGEQSVDVVFGADGSGEDVPRDQASFASEVAAVETADADAVVVLANEQTPQLISELADQDLDLSNLYFRDVNTIDFSSGADGEEFESGLLSGAQGVIPGARADETFRERLASAFDASDGGELEVFDYAPESYDAIVLVALAAERGGAADSGTILEHLTAVSGADGGEKCATYARCLALLEADAEIQYTGQAGIGPITQDGDPSTALIGVYEYDDDNTPVFTRSIEG</sequence>
<evidence type="ECO:0000259" key="3">
    <source>
        <dbReference type="Pfam" id="PF13458"/>
    </source>
</evidence>
<dbReference type="InterPro" id="IPR051010">
    <property type="entry name" value="BCAA_transport"/>
</dbReference>
<organism evidence="4 5">
    <name type="scientific">Leucobacter tardus</name>
    <dbReference type="NCBI Taxonomy" id="501483"/>
    <lineage>
        <taxon>Bacteria</taxon>
        <taxon>Bacillati</taxon>
        <taxon>Actinomycetota</taxon>
        <taxon>Actinomycetes</taxon>
        <taxon>Micrococcales</taxon>
        <taxon>Microbacteriaceae</taxon>
        <taxon>Leucobacter</taxon>
    </lineage>
</organism>
<evidence type="ECO:0000256" key="2">
    <source>
        <dbReference type="ARBA" id="ARBA00022729"/>
    </source>
</evidence>
<comment type="caution">
    <text evidence="4">The sequence shown here is derived from an EMBL/GenBank/DDBJ whole genome shotgun (WGS) entry which is preliminary data.</text>
</comment>
<keyword evidence="5" id="KW-1185">Reference proteome</keyword>
<dbReference type="AlphaFoldDB" id="A0A939QDN9"/>
<dbReference type="Pfam" id="PF13458">
    <property type="entry name" value="Peripla_BP_6"/>
    <property type="match status" value="1"/>
</dbReference>
<dbReference type="InterPro" id="IPR028082">
    <property type="entry name" value="Peripla_BP_I"/>
</dbReference>
<dbReference type="SUPFAM" id="SSF53822">
    <property type="entry name" value="Periplasmic binding protein-like I"/>
    <property type="match status" value="1"/>
</dbReference>
<feature type="domain" description="Leucine-binding protein" evidence="3">
    <location>
        <begin position="43"/>
        <end position="367"/>
    </location>
</feature>